<organism evidence="1 2">
    <name type="scientific">Archaeoglobus profundus (strain DSM 5631 / JCM 9629 / NBRC 100127 / Av18)</name>
    <dbReference type="NCBI Taxonomy" id="572546"/>
    <lineage>
        <taxon>Archaea</taxon>
        <taxon>Methanobacteriati</taxon>
        <taxon>Methanobacteriota</taxon>
        <taxon>Archaeoglobi</taxon>
        <taxon>Archaeoglobales</taxon>
        <taxon>Archaeoglobaceae</taxon>
        <taxon>Archaeoglobus</taxon>
    </lineage>
</organism>
<gene>
    <name evidence="1" type="ordered locus">Arcpr_1491</name>
</gene>
<evidence type="ECO:0008006" key="3">
    <source>
        <dbReference type="Google" id="ProtNLM"/>
    </source>
</evidence>
<proteinExistence type="predicted"/>
<protein>
    <recommendedName>
        <fullName evidence="3">DUF4062 domain-containing protein</fullName>
    </recommendedName>
</protein>
<dbReference type="GeneID" id="8740181"/>
<dbReference type="RefSeq" id="WP_012940874.1">
    <property type="nucleotide sequence ID" value="NC_013741.1"/>
</dbReference>
<keyword evidence="2" id="KW-1185">Reference proteome</keyword>
<evidence type="ECO:0000313" key="1">
    <source>
        <dbReference type="EMBL" id="ADB58538.1"/>
    </source>
</evidence>
<dbReference type="PaxDb" id="572546-Arcpr_1491"/>
<dbReference type="KEGG" id="apo:Arcpr_1491"/>
<name>D2REJ4_ARCPA</name>
<dbReference type="EMBL" id="CP001857">
    <property type="protein sequence ID" value="ADB58538.1"/>
    <property type="molecule type" value="Genomic_DNA"/>
</dbReference>
<dbReference type="STRING" id="572546.Arcpr_1491"/>
<dbReference type="eggNOG" id="arCOG09442">
    <property type="taxonomic scope" value="Archaea"/>
</dbReference>
<sequence length="197" mass="23763">MDDFNKRYKSKEERSILKYKDKLKIGIFGSFAGDRFKKLESLKNYLKKKGYTNVRLSTDFEKEFPREPDESKVEYNRRLSEIIIDWCDVYIFVFFREEKYPDDVNLNQSASMELERVYTLYKDKFNNGEKFLIIYSEKKCRDQMRSVFKGLAIRETKSGIWEWEEFENIGDIFENASRFCFRCLRKMFGGFREAATP</sequence>
<dbReference type="AlphaFoldDB" id="D2REJ4"/>
<accession>D2REJ4</accession>
<evidence type="ECO:0000313" key="2">
    <source>
        <dbReference type="Proteomes" id="UP000001901"/>
    </source>
</evidence>
<reference evidence="1 2" key="1">
    <citation type="journal article" date="2010" name="Stand. Genomic Sci.">
        <title>Complete genome sequence of Archaeoglobus profundus type strain (AV18).</title>
        <authorList>
            <person name="von Jan M."/>
            <person name="Lapidus A."/>
            <person name="Del Rio T.G."/>
            <person name="Copeland A."/>
            <person name="Tice H."/>
            <person name="Cheng J.F."/>
            <person name="Lucas S."/>
            <person name="Chen F."/>
            <person name="Nolan M."/>
            <person name="Goodwin L."/>
            <person name="Han C."/>
            <person name="Pitluck S."/>
            <person name="Liolios K."/>
            <person name="Ivanova N."/>
            <person name="Mavromatis K."/>
            <person name="Ovchinnikova G."/>
            <person name="Chertkov O."/>
            <person name="Pati A."/>
            <person name="Chen A."/>
            <person name="Palaniappan K."/>
            <person name="Land M."/>
            <person name="Hauser L."/>
            <person name="Chang Y.J."/>
            <person name="Jeffries C.D."/>
            <person name="Saunders E."/>
            <person name="Brettin T."/>
            <person name="Detter J.C."/>
            <person name="Chain P."/>
            <person name="Eichinger K."/>
            <person name="Huber H."/>
            <person name="Spring S."/>
            <person name="Rohde M."/>
            <person name="Goker M."/>
            <person name="Wirth R."/>
            <person name="Woyke T."/>
            <person name="Bristow J."/>
            <person name="Eisen J.A."/>
            <person name="Markowitz V."/>
            <person name="Hugenholtz P."/>
            <person name="Kyrpides N.C."/>
            <person name="Klenk H.P."/>
        </authorList>
    </citation>
    <scope>NUCLEOTIDE SEQUENCE [LARGE SCALE GENOMIC DNA]</scope>
    <source>
        <strain evidence="2">DSM 5631 / JCM 9629 / NBRC 100127 / Av18</strain>
    </source>
</reference>
<dbReference type="HOGENOM" id="CLU_1381333_0_0_2"/>
<dbReference type="Proteomes" id="UP000001901">
    <property type="component" value="Chromosome"/>
</dbReference>